<dbReference type="InterPro" id="IPR018775">
    <property type="entry name" value="RlaP"/>
</dbReference>
<accession>A0A4R6R7I9</accession>
<dbReference type="Pfam" id="PF10127">
    <property type="entry name" value="RlaP"/>
    <property type="match status" value="1"/>
</dbReference>
<evidence type="ECO:0000313" key="1">
    <source>
        <dbReference type="EMBL" id="TDP81941.1"/>
    </source>
</evidence>
<evidence type="ECO:0000313" key="2">
    <source>
        <dbReference type="Proteomes" id="UP000294547"/>
    </source>
</evidence>
<gene>
    <name evidence="1" type="ORF">EDD54_4202</name>
</gene>
<name>A0A4R6R7I9_9HYPH</name>
<evidence type="ECO:0008006" key="3">
    <source>
        <dbReference type="Google" id="ProtNLM"/>
    </source>
</evidence>
<organism evidence="1 2">
    <name type="scientific">Oharaeibacter diazotrophicus</name>
    <dbReference type="NCBI Taxonomy" id="1920512"/>
    <lineage>
        <taxon>Bacteria</taxon>
        <taxon>Pseudomonadati</taxon>
        <taxon>Pseudomonadota</taxon>
        <taxon>Alphaproteobacteria</taxon>
        <taxon>Hyphomicrobiales</taxon>
        <taxon>Pleomorphomonadaceae</taxon>
        <taxon>Oharaeibacter</taxon>
    </lineage>
</organism>
<comment type="caution">
    <text evidence="1">The sequence shown here is derived from an EMBL/GenBank/DDBJ whole genome shotgun (WGS) entry which is preliminary data.</text>
</comment>
<sequence length="272" mass="29509">MAAIDGRLRAVGAEHGARLLFAVESGSRAWGFPSPDSDYDCRFLFLRPPADYLALRPGRDVIEFPIDGDLDVNGWDLRKALALALAGNAVIGEWADAAITYADPDGFKAALRAVLDEIVDPRLVARHHAGLVFAHRNRFDYTGEVPLKKLFYVVRPVAALAWMRARGYRHQPPMNLRALLAGIDLPAGVGAALDDLLARKAVTRELGTGVPPAPLRDWLAAGFALADEVARTPRARPDDGARRAVADAFLLACFDRFFPGPLAERGALAEKP</sequence>
<dbReference type="Proteomes" id="UP000294547">
    <property type="component" value="Unassembled WGS sequence"/>
</dbReference>
<dbReference type="AlphaFoldDB" id="A0A4R6R7I9"/>
<dbReference type="PANTHER" id="PTHR34817">
    <property type="entry name" value="NUCLEOTIDYLTRANSFERASE"/>
    <property type="match status" value="1"/>
</dbReference>
<dbReference type="EMBL" id="SNXY01000011">
    <property type="protein sequence ID" value="TDP81941.1"/>
    <property type="molecule type" value="Genomic_DNA"/>
</dbReference>
<proteinExistence type="predicted"/>
<keyword evidence="2" id="KW-1185">Reference proteome</keyword>
<dbReference type="RefSeq" id="WP_166653475.1">
    <property type="nucleotide sequence ID" value="NZ_BSPM01000002.1"/>
</dbReference>
<reference evidence="1 2" key="1">
    <citation type="submission" date="2019-03" db="EMBL/GenBank/DDBJ databases">
        <title>Genomic Encyclopedia of Type Strains, Phase IV (KMG-IV): sequencing the most valuable type-strain genomes for metagenomic binning, comparative biology and taxonomic classification.</title>
        <authorList>
            <person name="Goeker M."/>
        </authorList>
    </citation>
    <scope>NUCLEOTIDE SEQUENCE [LARGE SCALE GENOMIC DNA]</scope>
    <source>
        <strain evidence="1 2">DSM 102969</strain>
    </source>
</reference>
<protein>
    <recommendedName>
        <fullName evidence="3">Nucleotidyltransferase</fullName>
    </recommendedName>
</protein>
<dbReference type="PANTHER" id="PTHR34817:SF2">
    <property type="entry name" value="NUCLEOTIDYLTRANSFERASE"/>
    <property type="match status" value="1"/>
</dbReference>